<protein>
    <submittedName>
        <fullName evidence="2">Uncharacterized protein</fullName>
    </submittedName>
</protein>
<evidence type="ECO:0000313" key="3">
    <source>
        <dbReference type="Proteomes" id="UP001197214"/>
    </source>
</evidence>
<proteinExistence type="predicted"/>
<dbReference type="RefSeq" id="WP_219236907.1">
    <property type="nucleotide sequence ID" value="NZ_JAHWZX010000002.1"/>
</dbReference>
<sequence length="67" mass="7224">MTQRRAVALTFLVALIATLAIRHPSADISILTHDRADPAPHRMQAAVDLGIGAFSILVTWTAGESRM</sequence>
<keyword evidence="3" id="KW-1185">Reference proteome</keyword>
<accession>A0ABS6XHW3</accession>
<dbReference type="Proteomes" id="UP001197214">
    <property type="component" value="Unassembled WGS sequence"/>
</dbReference>
<comment type="caution">
    <text evidence="2">The sequence shown here is derived from an EMBL/GenBank/DDBJ whole genome shotgun (WGS) entry which is preliminary data.</text>
</comment>
<name>A0ABS6XHW3_9SPHN</name>
<gene>
    <name evidence="2" type="ORF">KY084_02775</name>
</gene>
<keyword evidence="1" id="KW-0812">Transmembrane</keyword>
<keyword evidence="1" id="KW-0472">Membrane</keyword>
<feature type="transmembrane region" description="Helical" evidence="1">
    <location>
        <begin position="46"/>
        <end position="63"/>
    </location>
</feature>
<evidence type="ECO:0000313" key="2">
    <source>
        <dbReference type="EMBL" id="MBW4329798.1"/>
    </source>
</evidence>
<reference evidence="2 3" key="1">
    <citation type="submission" date="2021-07" db="EMBL/GenBank/DDBJ databases">
        <title>Stakelama flava sp. nov., a novel endophytic bacterium isolated from branch of Kandelia candel.</title>
        <authorList>
            <person name="Tuo L."/>
        </authorList>
    </citation>
    <scope>NUCLEOTIDE SEQUENCE [LARGE SCALE GENOMIC DNA]</scope>
    <source>
        <strain evidence="2 3">CBK3Z-3</strain>
    </source>
</reference>
<keyword evidence="1" id="KW-1133">Transmembrane helix</keyword>
<evidence type="ECO:0000256" key="1">
    <source>
        <dbReference type="SAM" id="Phobius"/>
    </source>
</evidence>
<organism evidence="2 3">
    <name type="scientific">Stakelama flava</name>
    <dbReference type="NCBI Taxonomy" id="2860338"/>
    <lineage>
        <taxon>Bacteria</taxon>
        <taxon>Pseudomonadati</taxon>
        <taxon>Pseudomonadota</taxon>
        <taxon>Alphaproteobacteria</taxon>
        <taxon>Sphingomonadales</taxon>
        <taxon>Sphingomonadaceae</taxon>
        <taxon>Stakelama</taxon>
    </lineage>
</organism>
<dbReference type="EMBL" id="JAHWZX010000002">
    <property type="protein sequence ID" value="MBW4329798.1"/>
    <property type="molecule type" value="Genomic_DNA"/>
</dbReference>